<name>W2S131_CYPE1</name>
<dbReference type="FunFam" id="1.25.10.10:FF:000219">
    <property type="entry name" value="Importin subunit beta-2"/>
    <property type="match status" value="1"/>
</dbReference>
<dbReference type="SUPFAM" id="SSF48371">
    <property type="entry name" value="ARM repeat"/>
    <property type="match status" value="1"/>
</dbReference>
<dbReference type="GeneID" id="19970954"/>
<proteinExistence type="predicted"/>
<evidence type="ECO:0000313" key="8">
    <source>
        <dbReference type="EMBL" id="ETN41679.1"/>
    </source>
</evidence>
<dbReference type="Pfam" id="PF13513">
    <property type="entry name" value="HEAT_EZ"/>
    <property type="match status" value="1"/>
</dbReference>
<sequence length="953" mass="106032">MAAQLDEAGLRQLVEYLKNSLSGHDRNKQKEAELMLLKARESPTFVDYLRYIFSDPQLGESLNLNPGTTFLVRYAAAIQLKNHIKAHYKSIPQDKLLEVKSSTLSMLQDQNAQLRTFAGTIITEIVQQGGLLQWPEVLVELINLVENQAGSVPRETQEGAMSALAKVCEDNRKLLDKDFQGQKPMQVIIPKMLDFANHPISQVRVFALGTLKTFIPQKSQVLMNSLNEYLSKVFERASDEDTQVRRIVCQSLVQLVESKPEALAPNMDGLVNYILAQQQQSVDADLALDAAEFWLSVGEQEQLQGSMRPYLQRIIPVLLAGMVYGEEDVFRLEGDEADADQEDRPEDIKPQFAERKEGRGATHEKEAGDGTNGVSNGSEKPPKIDLSDGEIEESDEDDDDYENDPENAWSLRKCSAAALDVFAVNYHDSVFNIILPYLKDNLSHQLWPKREAAVLALGAIAEGCMDVVSPHLPELVPFLISLLHDDEPVVRQITCWCLARYSEWAAQLSSPADKQKYFEPMMEGLLQRMLDKNKKVQEAGASSFASLEEKAGEKLKPYVEPILRQFTKCFQLYKDKNMYILYDCLQTLADSVGADMATPPLVELLMPVLTQRWNKIADDSREMFPLLGCLGYVAISYGKTFTQFASPIFNRCIKLIFSNLQQHMNFMAGQAVDQPDKDFIVSALDLLSAIIQAVPPTDSANLASSSDPPFFELLSFTMEDPTPDVRQSSYALLGDCAIALFSSLDPYFEKLFPILIRQIDLDLIPSDEIEADPAFNVLINVCWSAGEIGARTSPEKLRPFVQPLFQQLLTVVSNEGVPDAAAENAALTIGRLGIQCPDVLAPHLNEYASRFLESMAQISPSSEKASAFLGFNNVIERNPAAMESCLIDYLTAVAAFPRTDGGEDAQLYAQTRESFGRVAQGFKGIIGPERFSGEVLGRLSMPTQTKLREAYGL</sequence>
<gene>
    <name evidence="8" type="ORF">HMPREF1541_03615</name>
</gene>
<reference evidence="8 9" key="1">
    <citation type="submission" date="2013-03" db="EMBL/GenBank/DDBJ databases">
        <title>The Genome Sequence of Phialophora europaea CBS 101466.</title>
        <authorList>
            <consortium name="The Broad Institute Genomics Platform"/>
            <person name="Cuomo C."/>
            <person name="de Hoog S."/>
            <person name="Gorbushina A."/>
            <person name="Walker B."/>
            <person name="Young S.K."/>
            <person name="Zeng Q."/>
            <person name="Gargeya S."/>
            <person name="Fitzgerald M."/>
            <person name="Haas B."/>
            <person name="Abouelleil A."/>
            <person name="Allen A.W."/>
            <person name="Alvarado L."/>
            <person name="Arachchi H.M."/>
            <person name="Berlin A.M."/>
            <person name="Chapman S.B."/>
            <person name="Gainer-Dewar J."/>
            <person name="Goldberg J."/>
            <person name="Griggs A."/>
            <person name="Gujja S."/>
            <person name="Hansen M."/>
            <person name="Howarth C."/>
            <person name="Imamovic A."/>
            <person name="Ireland A."/>
            <person name="Larimer J."/>
            <person name="McCowan C."/>
            <person name="Murphy C."/>
            <person name="Pearson M."/>
            <person name="Poon T.W."/>
            <person name="Priest M."/>
            <person name="Roberts A."/>
            <person name="Saif S."/>
            <person name="Shea T."/>
            <person name="Sisk P."/>
            <person name="Sykes S."/>
            <person name="Wortman J."/>
            <person name="Nusbaum C."/>
            <person name="Birren B."/>
        </authorList>
    </citation>
    <scope>NUCLEOTIDE SEQUENCE [LARGE SCALE GENOMIC DNA]</scope>
    <source>
        <strain evidence="8 9">CBS 101466</strain>
    </source>
</reference>
<dbReference type="Pfam" id="PF03810">
    <property type="entry name" value="IBN_N"/>
    <property type="match status" value="1"/>
</dbReference>
<dbReference type="Gene3D" id="1.25.10.10">
    <property type="entry name" value="Leucine-rich Repeat Variant"/>
    <property type="match status" value="2"/>
</dbReference>
<dbReference type="InterPro" id="IPR016024">
    <property type="entry name" value="ARM-type_fold"/>
</dbReference>
<dbReference type="HOGENOM" id="CLU_008136_1_0_1"/>
<evidence type="ECO:0000313" key="9">
    <source>
        <dbReference type="Proteomes" id="UP000030752"/>
    </source>
</evidence>
<dbReference type="EMBL" id="KB822719">
    <property type="protein sequence ID" value="ETN41679.1"/>
    <property type="molecule type" value="Genomic_DNA"/>
</dbReference>
<dbReference type="OrthoDB" id="951172at2759"/>
<protein>
    <recommendedName>
        <fullName evidence="7">Importin N-terminal domain-containing protein</fullName>
    </recommendedName>
</protein>
<evidence type="ECO:0000259" key="7">
    <source>
        <dbReference type="PROSITE" id="PS50166"/>
    </source>
</evidence>
<organism evidence="8 9">
    <name type="scientific">Cyphellophora europaea (strain CBS 101466)</name>
    <name type="common">Phialophora europaea</name>
    <dbReference type="NCBI Taxonomy" id="1220924"/>
    <lineage>
        <taxon>Eukaryota</taxon>
        <taxon>Fungi</taxon>
        <taxon>Dikarya</taxon>
        <taxon>Ascomycota</taxon>
        <taxon>Pezizomycotina</taxon>
        <taxon>Eurotiomycetes</taxon>
        <taxon>Chaetothyriomycetidae</taxon>
        <taxon>Chaetothyriales</taxon>
        <taxon>Cyphellophoraceae</taxon>
        <taxon>Cyphellophora</taxon>
    </lineage>
</organism>
<keyword evidence="2" id="KW-0813">Transport</keyword>
<keyword evidence="3" id="KW-0963">Cytoplasm</keyword>
<dbReference type="RefSeq" id="XP_008716188.1">
    <property type="nucleotide sequence ID" value="XM_008717966.1"/>
</dbReference>
<dbReference type="GO" id="GO:0034399">
    <property type="term" value="C:nuclear periphery"/>
    <property type="evidence" value="ECO:0007669"/>
    <property type="project" value="EnsemblFungi"/>
</dbReference>
<dbReference type="STRING" id="1220924.W2S131"/>
<evidence type="ECO:0000256" key="4">
    <source>
        <dbReference type="ARBA" id="ARBA00022737"/>
    </source>
</evidence>
<dbReference type="InterPro" id="IPR040122">
    <property type="entry name" value="Importin_beta"/>
</dbReference>
<dbReference type="InParanoid" id="W2S131"/>
<evidence type="ECO:0000256" key="5">
    <source>
        <dbReference type="ARBA" id="ARBA00022927"/>
    </source>
</evidence>
<keyword evidence="5" id="KW-0653">Protein transport</keyword>
<feature type="compositionally biased region" description="Basic and acidic residues" evidence="6">
    <location>
        <begin position="346"/>
        <end position="368"/>
    </location>
</feature>
<dbReference type="AlphaFoldDB" id="W2S131"/>
<dbReference type="FunCoup" id="W2S131">
    <property type="interactions" value="1187"/>
</dbReference>
<dbReference type="GO" id="GO:0005737">
    <property type="term" value="C:cytoplasm"/>
    <property type="evidence" value="ECO:0007669"/>
    <property type="project" value="UniProtKB-SubCell"/>
</dbReference>
<feature type="region of interest" description="Disordered" evidence="6">
    <location>
        <begin position="335"/>
        <end position="406"/>
    </location>
</feature>
<dbReference type="FunFam" id="1.25.10.10:FF:000313">
    <property type="entry name" value="Importin beta-2 subunit, putative"/>
    <property type="match status" value="1"/>
</dbReference>
<dbReference type="PANTHER" id="PTHR10527">
    <property type="entry name" value="IMPORTIN BETA"/>
    <property type="match status" value="1"/>
</dbReference>
<feature type="compositionally biased region" description="Acidic residues" evidence="6">
    <location>
        <begin position="387"/>
        <end position="405"/>
    </location>
</feature>
<dbReference type="Proteomes" id="UP000030752">
    <property type="component" value="Unassembled WGS sequence"/>
</dbReference>
<dbReference type="InterPro" id="IPR011989">
    <property type="entry name" value="ARM-like"/>
</dbReference>
<keyword evidence="9" id="KW-1185">Reference proteome</keyword>
<dbReference type="VEuPathDB" id="FungiDB:HMPREF1541_03615"/>
<dbReference type="InterPro" id="IPR001494">
    <property type="entry name" value="Importin-beta_N"/>
</dbReference>
<evidence type="ECO:0000256" key="3">
    <source>
        <dbReference type="ARBA" id="ARBA00022490"/>
    </source>
</evidence>
<evidence type="ECO:0000256" key="2">
    <source>
        <dbReference type="ARBA" id="ARBA00022448"/>
    </source>
</evidence>
<dbReference type="GO" id="GO:0031267">
    <property type="term" value="F:small GTPase binding"/>
    <property type="evidence" value="ECO:0007669"/>
    <property type="project" value="InterPro"/>
</dbReference>
<keyword evidence="4" id="KW-0677">Repeat</keyword>
<dbReference type="GO" id="GO:0006606">
    <property type="term" value="P:protein import into nucleus"/>
    <property type="evidence" value="ECO:0007669"/>
    <property type="project" value="InterPro"/>
</dbReference>
<feature type="domain" description="Importin N-terminal" evidence="7">
    <location>
        <begin position="32"/>
        <end position="109"/>
    </location>
</feature>
<accession>W2S131</accession>
<dbReference type="SMART" id="SM00913">
    <property type="entry name" value="IBN_N"/>
    <property type="match status" value="1"/>
</dbReference>
<comment type="subcellular location">
    <subcellularLocation>
        <location evidence="1">Cytoplasm</location>
    </subcellularLocation>
</comment>
<dbReference type="eggNOG" id="KOG2023">
    <property type="taxonomic scope" value="Eukaryota"/>
</dbReference>
<dbReference type="PROSITE" id="PS50166">
    <property type="entry name" value="IMPORTIN_B_NT"/>
    <property type="match status" value="1"/>
</dbReference>
<evidence type="ECO:0000256" key="1">
    <source>
        <dbReference type="ARBA" id="ARBA00004496"/>
    </source>
</evidence>
<evidence type="ECO:0000256" key="6">
    <source>
        <dbReference type="SAM" id="MobiDB-lite"/>
    </source>
</evidence>
<feature type="compositionally biased region" description="Acidic residues" evidence="6">
    <location>
        <begin position="335"/>
        <end position="345"/>
    </location>
</feature>